<dbReference type="GO" id="GO:0000463">
    <property type="term" value="P:maturation of LSU-rRNA from tricistronic rRNA transcript (SSU-rRNA, 5.8S rRNA, LSU-rRNA)"/>
    <property type="evidence" value="ECO:0007669"/>
    <property type="project" value="TreeGrafter"/>
</dbReference>
<comment type="caution">
    <text evidence="8">The sequence shown here is derived from an EMBL/GenBank/DDBJ whole genome shotgun (WGS) entry which is preliminary data.</text>
</comment>
<evidence type="ECO:0000256" key="2">
    <source>
        <dbReference type="ARBA" id="ARBA00010782"/>
    </source>
</evidence>
<dbReference type="PANTHER" id="PTHR12728">
    <property type="entry name" value="BRIX DOMAIN CONTAINING PROTEIN"/>
    <property type="match status" value="1"/>
</dbReference>
<feature type="region of interest" description="Disordered" evidence="7">
    <location>
        <begin position="244"/>
        <end position="309"/>
    </location>
</feature>
<dbReference type="SMART" id="SM00879">
    <property type="entry name" value="Brix"/>
    <property type="match status" value="1"/>
</dbReference>
<dbReference type="PROSITE" id="PS50833">
    <property type="entry name" value="BRIX"/>
    <property type="match status" value="1"/>
</dbReference>
<dbReference type="AlphaFoldDB" id="A0A6S7H242"/>
<evidence type="ECO:0000313" key="9">
    <source>
        <dbReference type="Proteomes" id="UP001152795"/>
    </source>
</evidence>
<dbReference type="PANTHER" id="PTHR12728:SF0">
    <property type="entry name" value="RIBOSOME PRODUCTION FACTOR 2 HOMOLOG"/>
    <property type="match status" value="1"/>
</dbReference>
<name>A0A6S7H242_PARCT</name>
<feature type="compositionally biased region" description="Basic residues" evidence="7">
    <location>
        <begin position="300"/>
        <end position="309"/>
    </location>
</feature>
<dbReference type="GO" id="GO:0005730">
    <property type="term" value="C:nucleolus"/>
    <property type="evidence" value="ECO:0007669"/>
    <property type="project" value="UniProtKB-SubCell"/>
</dbReference>
<gene>
    <name evidence="8" type="ORF">PACLA_8A061890</name>
</gene>
<keyword evidence="9" id="KW-1185">Reference proteome</keyword>
<proteinExistence type="inferred from homology"/>
<sequence length="309" mass="35756">MAAKSASKDIKRAKTHKGRRFLEAREPKLVENTKTTMFIRGGRTSEKVTQALKDLCMLKKPHSVLFRRKNVLRPFEDETSLEFFSKKNDASTFVFGSHSKKRPHNLVFGRFFDGHILDMVELGIEKFASLQEFKTEKCAAGTKPCLVFVGEVFDSDPEYARLKNLLIDMFRGPNAENVRLQGLEHVIQFTELDGKIFLRSYRIQLKKSGTRTPRVELEEIGPSLDLVKRRVKLASDDLWKRAVKKPKTLKPKKTKNVSHDSFGSKLANIHMQRQDYSKLQTRKMKGLKRKPDHQKDNSRAKKQRTAKRR</sequence>
<dbReference type="InterPro" id="IPR039770">
    <property type="entry name" value="Rpf2"/>
</dbReference>
<comment type="subcellular location">
    <subcellularLocation>
        <location evidence="1 6">Nucleus</location>
        <location evidence="1 6">Nucleolus</location>
    </subcellularLocation>
</comment>
<feature type="compositionally biased region" description="Basic residues" evidence="7">
    <location>
        <begin position="280"/>
        <end position="292"/>
    </location>
</feature>
<evidence type="ECO:0000256" key="1">
    <source>
        <dbReference type="ARBA" id="ARBA00004604"/>
    </source>
</evidence>
<evidence type="ECO:0000256" key="6">
    <source>
        <dbReference type="RuleBase" id="RU367086"/>
    </source>
</evidence>
<dbReference type="EMBL" id="CACRXK020002946">
    <property type="protein sequence ID" value="CAB3996792.1"/>
    <property type="molecule type" value="Genomic_DNA"/>
</dbReference>
<evidence type="ECO:0000313" key="8">
    <source>
        <dbReference type="EMBL" id="CAB3996792.1"/>
    </source>
</evidence>
<reference evidence="8" key="1">
    <citation type="submission" date="2020-04" db="EMBL/GenBank/DDBJ databases">
        <authorList>
            <person name="Alioto T."/>
            <person name="Alioto T."/>
            <person name="Gomez Garrido J."/>
        </authorList>
    </citation>
    <scope>NUCLEOTIDE SEQUENCE</scope>
    <source>
        <strain evidence="8">A484AB</strain>
    </source>
</reference>
<evidence type="ECO:0000256" key="5">
    <source>
        <dbReference type="ARBA" id="ARBA00030889"/>
    </source>
</evidence>
<dbReference type="Pfam" id="PF04427">
    <property type="entry name" value="Brix"/>
    <property type="match status" value="1"/>
</dbReference>
<keyword evidence="4 6" id="KW-0539">Nucleus</keyword>
<evidence type="ECO:0000256" key="3">
    <source>
        <dbReference type="ARBA" id="ARBA00020387"/>
    </source>
</evidence>
<evidence type="ECO:0000256" key="4">
    <source>
        <dbReference type="ARBA" id="ARBA00023242"/>
    </source>
</evidence>
<accession>A0A6S7H242</accession>
<protein>
    <recommendedName>
        <fullName evidence="3 6">Ribosome production factor 2 homolog</fullName>
    </recommendedName>
    <alternativeName>
        <fullName evidence="5 6">Ribosome biogenesis protein RPF2 homolog</fullName>
    </alternativeName>
</protein>
<evidence type="ECO:0000256" key="7">
    <source>
        <dbReference type="SAM" id="MobiDB-lite"/>
    </source>
</evidence>
<feature type="compositionally biased region" description="Basic residues" evidence="7">
    <location>
        <begin position="244"/>
        <end position="256"/>
    </location>
</feature>
<dbReference type="GO" id="GO:0000027">
    <property type="term" value="P:ribosomal large subunit assembly"/>
    <property type="evidence" value="ECO:0007669"/>
    <property type="project" value="InterPro"/>
</dbReference>
<comment type="similarity">
    <text evidence="2 6">Belongs to the RPF2 family.</text>
</comment>
<dbReference type="InterPro" id="IPR007109">
    <property type="entry name" value="Brix"/>
</dbReference>
<organism evidence="8 9">
    <name type="scientific">Paramuricea clavata</name>
    <name type="common">Red gorgonian</name>
    <name type="synonym">Violescent sea-whip</name>
    <dbReference type="NCBI Taxonomy" id="317549"/>
    <lineage>
        <taxon>Eukaryota</taxon>
        <taxon>Metazoa</taxon>
        <taxon>Cnidaria</taxon>
        <taxon>Anthozoa</taxon>
        <taxon>Octocorallia</taxon>
        <taxon>Malacalcyonacea</taxon>
        <taxon>Plexauridae</taxon>
        <taxon>Paramuricea</taxon>
    </lineage>
</organism>
<dbReference type="GO" id="GO:0019843">
    <property type="term" value="F:rRNA binding"/>
    <property type="evidence" value="ECO:0007669"/>
    <property type="project" value="UniProtKB-UniRule"/>
</dbReference>
<dbReference type="OrthoDB" id="407658at2759"/>
<dbReference type="Proteomes" id="UP001152795">
    <property type="component" value="Unassembled WGS sequence"/>
</dbReference>